<evidence type="ECO:0000313" key="6">
    <source>
        <dbReference type="EMBL" id="AXO05626.1"/>
    </source>
</evidence>
<reference evidence="6 10" key="3">
    <citation type="submission" date="2018-08" db="EMBL/GenBank/DDBJ databases">
        <title>Complete genome sequencing and genomic characterization of five Escherichia coli strains co-producing MCR-1 and ESBLs from different origins in China.</title>
        <authorList>
            <person name="Bai L."/>
        </authorList>
    </citation>
    <scope>NUCLEOTIDE SEQUENCE [LARGE SCALE GENOMIC DNA]</scope>
    <source>
        <strain evidence="6">Cq9</strain>
        <strain evidence="10">cq9</strain>
    </source>
</reference>
<dbReference type="Pfam" id="PF00392">
    <property type="entry name" value="GntR"/>
    <property type="match status" value="1"/>
</dbReference>
<gene>
    <name evidence="7" type="ORF">CCS08_15715</name>
    <name evidence="5" type="ORF">CR538_21770</name>
    <name evidence="6" type="ORF">DS732_04255</name>
</gene>
<dbReference type="AlphaFoldDB" id="A0A2J4IW45"/>
<keyword evidence="1" id="KW-0805">Transcription regulation</keyword>
<keyword evidence="3" id="KW-0804">Transcription</keyword>
<evidence type="ECO:0000256" key="3">
    <source>
        <dbReference type="ARBA" id="ARBA00023163"/>
    </source>
</evidence>
<feature type="domain" description="HTH gntR-type" evidence="4">
    <location>
        <begin position="15"/>
        <end position="59"/>
    </location>
</feature>
<dbReference type="FunFam" id="1.10.10.10:FF:000283">
    <property type="entry name" value="GntR family transcriptional regulator"/>
    <property type="match status" value="1"/>
</dbReference>
<dbReference type="Proteomes" id="UP000256244">
    <property type="component" value="Chromosome"/>
</dbReference>
<dbReference type="Proteomes" id="UP000234238">
    <property type="component" value="Chromosome"/>
</dbReference>
<evidence type="ECO:0000313" key="10">
    <source>
        <dbReference type="Proteomes" id="UP000256244"/>
    </source>
</evidence>
<dbReference type="InterPro" id="IPR036390">
    <property type="entry name" value="WH_DNA-bd_sf"/>
</dbReference>
<reference evidence="7 8" key="1">
    <citation type="submission" date="2017-05" db="EMBL/GenBank/DDBJ databases">
        <title>Sequencing of Escherichia coli that cause persistent and transient Mastitis.</title>
        <authorList>
            <person name="Thacker T.C."/>
            <person name="Lippolis J.D."/>
            <person name="Brunelle B.W."/>
            <person name="Casey T.A."/>
            <person name="Reinhardt T.A."/>
            <person name="Sacco R.E."/>
            <person name="Holman D.B."/>
        </authorList>
    </citation>
    <scope>NUCLEOTIDE SEQUENCE [LARGE SCALE GENOMIC DNA]</scope>
    <source>
        <strain evidence="7 8">ECA-B</strain>
    </source>
</reference>
<dbReference type="RefSeq" id="WP_001472901.1">
    <property type="nucleotide sequence ID" value="NZ_JBMWDC010000106.1"/>
</dbReference>
<evidence type="ECO:0000313" key="7">
    <source>
        <dbReference type="EMBL" id="OWW54556.1"/>
    </source>
</evidence>
<proteinExistence type="predicted"/>
<dbReference type="PRINTS" id="PR00035">
    <property type="entry name" value="HTHGNTR"/>
</dbReference>
<keyword evidence="2" id="KW-0238">DNA-binding</keyword>
<dbReference type="Gene3D" id="1.10.10.10">
    <property type="entry name" value="Winged helix-like DNA-binding domain superfamily/Winged helix DNA-binding domain"/>
    <property type="match status" value="1"/>
</dbReference>
<evidence type="ECO:0000256" key="1">
    <source>
        <dbReference type="ARBA" id="ARBA00023015"/>
    </source>
</evidence>
<dbReference type="GO" id="GO:0003677">
    <property type="term" value="F:DNA binding"/>
    <property type="evidence" value="ECO:0007669"/>
    <property type="project" value="UniProtKB-KW"/>
</dbReference>
<dbReference type="GO" id="GO:0003700">
    <property type="term" value="F:DNA-binding transcription factor activity"/>
    <property type="evidence" value="ECO:0007669"/>
    <property type="project" value="InterPro"/>
</dbReference>
<dbReference type="EMBL" id="NHTF01000042">
    <property type="protein sequence ID" value="OWW54556.1"/>
    <property type="molecule type" value="Genomic_DNA"/>
</dbReference>
<evidence type="ECO:0000313" key="5">
    <source>
        <dbReference type="EMBL" id="AUK02827.1"/>
    </source>
</evidence>
<protein>
    <submittedName>
        <fullName evidence="6">GntR family transcriptional regulator</fullName>
    </submittedName>
</protein>
<evidence type="ECO:0000256" key="2">
    <source>
        <dbReference type="ARBA" id="ARBA00023125"/>
    </source>
</evidence>
<dbReference type="EMBL" id="CP031546">
    <property type="protein sequence ID" value="AXO05626.1"/>
    <property type="molecule type" value="Genomic_DNA"/>
</dbReference>
<name>A0A2J4IW45_ECOLX</name>
<evidence type="ECO:0000313" key="9">
    <source>
        <dbReference type="Proteomes" id="UP000234238"/>
    </source>
</evidence>
<sequence>MSRSQNLRHNVINQVIDDMARGHIPSPLPSQSALAEMYNISRTTVRHILSHLRECGVLTQVGNDYVIARKPDHDDGFA</sequence>
<evidence type="ECO:0000259" key="4">
    <source>
        <dbReference type="Pfam" id="PF00392"/>
    </source>
</evidence>
<dbReference type="SUPFAM" id="SSF46785">
    <property type="entry name" value="Winged helix' DNA-binding domain"/>
    <property type="match status" value="1"/>
</dbReference>
<accession>A0A2J4IW45</accession>
<dbReference type="Proteomes" id="UP000197270">
    <property type="component" value="Unassembled WGS sequence"/>
</dbReference>
<organism evidence="6 10">
    <name type="scientific">Escherichia coli</name>
    <dbReference type="NCBI Taxonomy" id="562"/>
    <lineage>
        <taxon>Bacteria</taxon>
        <taxon>Pseudomonadati</taxon>
        <taxon>Pseudomonadota</taxon>
        <taxon>Gammaproteobacteria</taxon>
        <taxon>Enterobacterales</taxon>
        <taxon>Enterobacteriaceae</taxon>
        <taxon>Escherichia</taxon>
    </lineage>
</organism>
<dbReference type="InterPro" id="IPR036388">
    <property type="entry name" value="WH-like_DNA-bd_sf"/>
</dbReference>
<reference evidence="5 9" key="2">
    <citation type="submission" date="2017-10" db="EMBL/GenBank/DDBJ databases">
        <title>mcr-1 positive E.coli isolates in China.</title>
        <authorList>
            <person name="Li B."/>
            <person name="Wang X."/>
        </authorList>
    </citation>
    <scope>NUCLEOTIDE SEQUENCE [LARGE SCALE GENOMIC DNA]</scope>
    <source>
        <strain evidence="5 9">14EC029</strain>
    </source>
</reference>
<dbReference type="InterPro" id="IPR000524">
    <property type="entry name" value="Tscrpt_reg_HTH_GntR"/>
</dbReference>
<dbReference type="EMBL" id="CP024141">
    <property type="protein sequence ID" value="AUK02827.1"/>
    <property type="molecule type" value="Genomic_DNA"/>
</dbReference>
<evidence type="ECO:0000313" key="8">
    <source>
        <dbReference type="Proteomes" id="UP000197270"/>
    </source>
</evidence>